<protein>
    <submittedName>
        <fullName evidence="1">Antitoxin</fullName>
    </submittedName>
</protein>
<dbReference type="InterPro" id="IPR016024">
    <property type="entry name" value="ARM-type_fold"/>
</dbReference>
<evidence type="ECO:0000313" key="1">
    <source>
        <dbReference type="EMBL" id="MBU9739281.1"/>
    </source>
</evidence>
<dbReference type="RefSeq" id="WP_238723166.1">
    <property type="nucleotide sequence ID" value="NZ_JAHQCW010000055.1"/>
</dbReference>
<comment type="caution">
    <text evidence="1">The sequence shown here is derived from an EMBL/GenBank/DDBJ whole genome shotgun (WGS) entry which is preliminary data.</text>
</comment>
<dbReference type="Proteomes" id="UP000712157">
    <property type="component" value="Unassembled WGS sequence"/>
</dbReference>
<organism evidence="1 2">
    <name type="scientific">Diplocloster agilis</name>
    <dbReference type="NCBI Taxonomy" id="2850323"/>
    <lineage>
        <taxon>Bacteria</taxon>
        <taxon>Bacillati</taxon>
        <taxon>Bacillota</taxon>
        <taxon>Clostridia</taxon>
        <taxon>Lachnospirales</taxon>
        <taxon>Lachnospiraceae</taxon>
        <taxon>Diplocloster</taxon>
    </lineage>
</organism>
<proteinExistence type="predicted"/>
<keyword evidence="2" id="KW-1185">Reference proteome</keyword>
<reference evidence="1" key="1">
    <citation type="submission" date="2021-06" db="EMBL/GenBank/DDBJ databases">
        <title>Description of novel taxa of the family Lachnospiraceae.</title>
        <authorList>
            <person name="Chaplin A.V."/>
            <person name="Sokolova S.R."/>
            <person name="Pikina A.P."/>
            <person name="Korzhanova M."/>
            <person name="Belova V."/>
            <person name="Korostin D."/>
            <person name="Efimov B.A."/>
        </authorList>
    </citation>
    <scope>NUCLEOTIDE SEQUENCE</scope>
    <source>
        <strain evidence="1">ASD5720</strain>
    </source>
</reference>
<name>A0A949K7C0_9FIRM</name>
<sequence>MADILKVTSPMISKNVIQPNKAAQDPSIPFDLQEISHIVKNPNSSELLGQHNIFQKEAGAATLMNLIKDPDVTVNYLKNIYLLEEIINLLPVNNKTVTQEIRQLFQSLLIGPEAIVDELKKQEYSSTLFQGPLFEFLRNLYEEKPGIKSEIAELLKAVNGEVSRQDVLDSVGNSLEYLAEQLKPSQNLSGKLSELAAAFRRQDAPVDFQQLKTQVLAIVKELENSILYTPQVARVIPNMIYNLSRFQDNPSYLQEALLNVLVHVSGRENKDLLKTLVREYLSDAYRGTQQRRSKVMDILADIISKQDRETQMSSLNGEKIEKIITSLLSSPCNYTPLLHFVIPVDYEGMKSFAELWIDPDDRDEPKEREDEGRHIHMLITFDIQGIGQMEAEFMVIDGRIRFQLFCPERYTQVFQSLAPEFRDIAQEKGYLMTDVRVEKLEKVRSLMDVFKTLPYKRTGVDVKI</sequence>
<evidence type="ECO:0000313" key="2">
    <source>
        <dbReference type="Proteomes" id="UP000712157"/>
    </source>
</evidence>
<dbReference type="EMBL" id="JAHQCW010000055">
    <property type="protein sequence ID" value="MBU9739281.1"/>
    <property type="molecule type" value="Genomic_DNA"/>
</dbReference>
<gene>
    <name evidence="1" type="ORF">KTH89_22370</name>
</gene>
<accession>A0A949K7C0</accession>
<dbReference type="SUPFAM" id="SSF48371">
    <property type="entry name" value="ARM repeat"/>
    <property type="match status" value="1"/>
</dbReference>
<dbReference type="AlphaFoldDB" id="A0A949K7C0"/>